<keyword evidence="1" id="KW-1133">Transmembrane helix</keyword>
<evidence type="ECO:0000313" key="3">
    <source>
        <dbReference type="Proteomes" id="UP001597425"/>
    </source>
</evidence>
<keyword evidence="1" id="KW-0472">Membrane</keyword>
<evidence type="ECO:0000313" key="2">
    <source>
        <dbReference type="EMBL" id="MFD2311888.1"/>
    </source>
</evidence>
<organism evidence="2 3">
    <name type="scientific">Microbulbifer halophilus</name>
    <dbReference type="NCBI Taxonomy" id="453963"/>
    <lineage>
        <taxon>Bacteria</taxon>
        <taxon>Pseudomonadati</taxon>
        <taxon>Pseudomonadota</taxon>
        <taxon>Gammaproteobacteria</taxon>
        <taxon>Cellvibrionales</taxon>
        <taxon>Microbulbiferaceae</taxon>
        <taxon>Microbulbifer</taxon>
    </lineage>
</organism>
<proteinExistence type="predicted"/>
<feature type="transmembrane region" description="Helical" evidence="1">
    <location>
        <begin position="65"/>
        <end position="83"/>
    </location>
</feature>
<dbReference type="Pfam" id="PF11821">
    <property type="entry name" value="ActD"/>
    <property type="match status" value="1"/>
</dbReference>
<gene>
    <name evidence="2" type="ORF">ACFSKX_15770</name>
</gene>
<dbReference type="EMBL" id="JBHUJD010000024">
    <property type="protein sequence ID" value="MFD2311888.1"/>
    <property type="molecule type" value="Genomic_DNA"/>
</dbReference>
<protein>
    <submittedName>
        <fullName evidence="2">DUF3341 domain-containing protein</fullName>
    </submittedName>
</protein>
<reference evidence="3" key="1">
    <citation type="journal article" date="2019" name="Int. J. Syst. Evol. Microbiol.">
        <title>The Global Catalogue of Microorganisms (GCM) 10K type strain sequencing project: providing services to taxonomists for standard genome sequencing and annotation.</title>
        <authorList>
            <consortium name="The Broad Institute Genomics Platform"/>
            <consortium name="The Broad Institute Genome Sequencing Center for Infectious Disease"/>
            <person name="Wu L."/>
            <person name="Ma J."/>
        </authorList>
    </citation>
    <scope>NUCLEOTIDE SEQUENCE [LARGE SCALE GENOMIC DNA]</scope>
    <source>
        <strain evidence="3">KCTC 12848</strain>
    </source>
</reference>
<dbReference type="InterPro" id="IPR021776">
    <property type="entry name" value="ActD"/>
</dbReference>
<comment type="caution">
    <text evidence="2">The sequence shown here is derived from an EMBL/GenBank/DDBJ whole genome shotgun (WGS) entry which is preliminary data.</text>
</comment>
<dbReference type="PANTHER" id="PTHR40394:SF2">
    <property type="entry name" value="QUINOL:CYTOCHROME C OXIDOREDUCTASE MEMBRANE PROTEIN"/>
    <property type="match status" value="1"/>
</dbReference>
<sequence>MKGAASGHYGLIARFDDSEALLTAVYRVRETGHRRLEAHTPFPVPGLAEATGFSEDGGRFQVARIALLVGVIAAAIAFGLQWYTAVIDYPIVVGGKPLNSWPAFLPITFKVGIFNSVMAAAITMLVKNRLPHFYHPVFNEDDFAAASADGFFLSVRGGDTEKLAMLLWNCGARYVRELTL</sequence>
<accession>A0ABW5EE97</accession>
<name>A0ABW5EE97_9GAMM</name>
<dbReference type="PANTHER" id="PTHR40394">
    <property type="entry name" value="LIPOPROTEIN-RELATED"/>
    <property type="match status" value="1"/>
</dbReference>
<keyword evidence="1" id="KW-0812">Transmembrane</keyword>
<evidence type="ECO:0000256" key="1">
    <source>
        <dbReference type="SAM" id="Phobius"/>
    </source>
</evidence>
<feature type="transmembrane region" description="Helical" evidence="1">
    <location>
        <begin position="103"/>
        <end position="126"/>
    </location>
</feature>
<dbReference type="Proteomes" id="UP001597425">
    <property type="component" value="Unassembled WGS sequence"/>
</dbReference>
<keyword evidence="3" id="KW-1185">Reference proteome</keyword>
<dbReference type="RefSeq" id="WP_265722686.1">
    <property type="nucleotide sequence ID" value="NZ_JAPIVK010000027.1"/>
</dbReference>